<name>A0A098G3L7_9GAMM</name>
<dbReference type="AlphaFoldDB" id="A0A098G3L7"/>
<protein>
    <submittedName>
        <fullName evidence="2">Uncharacterized protein</fullName>
    </submittedName>
</protein>
<proteinExistence type="predicted"/>
<evidence type="ECO:0000313" key="3">
    <source>
        <dbReference type="Proteomes" id="UP000032430"/>
    </source>
</evidence>
<sequence>MVGCIFIVLSLLSIFYSLSSYADLIVDPWSSPGSSSFLSGPAIVLGIVIIAGIIILLLITYYMRRK</sequence>
<evidence type="ECO:0000256" key="1">
    <source>
        <dbReference type="SAM" id="Phobius"/>
    </source>
</evidence>
<dbReference type="HOGENOM" id="CLU_2825797_0_0_6"/>
<evidence type="ECO:0000313" key="2">
    <source>
        <dbReference type="EMBL" id="CEG57067.1"/>
    </source>
</evidence>
<keyword evidence="3" id="KW-1185">Reference proteome</keyword>
<keyword evidence="1" id="KW-0472">Membrane</keyword>
<organism evidence="2 3">
    <name type="scientific">Legionella fallonii LLAP-10</name>
    <dbReference type="NCBI Taxonomy" id="1212491"/>
    <lineage>
        <taxon>Bacteria</taxon>
        <taxon>Pseudomonadati</taxon>
        <taxon>Pseudomonadota</taxon>
        <taxon>Gammaproteobacteria</taxon>
        <taxon>Legionellales</taxon>
        <taxon>Legionellaceae</taxon>
        <taxon>Legionella</taxon>
    </lineage>
</organism>
<feature type="transmembrane region" description="Helical" evidence="1">
    <location>
        <begin position="38"/>
        <end position="63"/>
    </location>
</feature>
<accession>A0A098G3L7</accession>
<keyword evidence="1" id="KW-1133">Transmembrane helix</keyword>
<dbReference type="EMBL" id="LN614827">
    <property type="protein sequence ID" value="CEG57067.1"/>
    <property type="molecule type" value="Genomic_DNA"/>
</dbReference>
<dbReference type="STRING" id="1212491.LFA_1660"/>
<gene>
    <name evidence="2" type="ORF">LFA_1660</name>
</gene>
<dbReference type="KEGG" id="lfa:LFA_1660"/>
<keyword evidence="1" id="KW-0812">Transmembrane</keyword>
<reference evidence="3" key="1">
    <citation type="submission" date="2014-09" db="EMBL/GenBank/DDBJ databases">
        <authorList>
            <person name="Gomez-Valero L."/>
        </authorList>
    </citation>
    <scope>NUCLEOTIDE SEQUENCE [LARGE SCALE GENOMIC DNA]</scope>
    <source>
        <strain evidence="3">ATCC700992</strain>
    </source>
</reference>
<dbReference type="Proteomes" id="UP000032430">
    <property type="component" value="Chromosome I"/>
</dbReference>